<reference evidence="3" key="1">
    <citation type="submission" date="2019-09" db="EMBL/GenBank/DDBJ databases">
        <authorList>
            <person name="Li J."/>
        </authorList>
    </citation>
    <scope>NUCLEOTIDE SEQUENCE [LARGE SCALE GENOMIC DNA]</scope>
    <source>
        <strain evidence="3">NRBC 14897</strain>
    </source>
</reference>
<dbReference type="CDD" id="cd03801">
    <property type="entry name" value="GT4_PimA-like"/>
    <property type="match status" value="1"/>
</dbReference>
<feature type="domain" description="Glycosyl transferase family 1" evidence="2">
    <location>
        <begin position="61"/>
        <end position="217"/>
    </location>
</feature>
<protein>
    <submittedName>
        <fullName evidence="3">Glycosyltransferase family 4 protein</fullName>
    </submittedName>
</protein>
<evidence type="ECO:0000313" key="3">
    <source>
        <dbReference type="EMBL" id="KAA1374909.1"/>
    </source>
</evidence>
<organism evidence="3 4">
    <name type="scientific">Aeromicrobium fastidiosum</name>
    <dbReference type="NCBI Taxonomy" id="52699"/>
    <lineage>
        <taxon>Bacteria</taxon>
        <taxon>Bacillati</taxon>
        <taxon>Actinomycetota</taxon>
        <taxon>Actinomycetes</taxon>
        <taxon>Propionibacteriales</taxon>
        <taxon>Nocardioidaceae</taxon>
        <taxon>Aeromicrobium</taxon>
    </lineage>
</organism>
<dbReference type="SUPFAM" id="SSF53756">
    <property type="entry name" value="UDP-Glycosyltransferase/glycogen phosphorylase"/>
    <property type="match status" value="1"/>
</dbReference>
<proteinExistence type="predicted"/>
<dbReference type="Proteomes" id="UP001515100">
    <property type="component" value="Unassembled WGS sequence"/>
</dbReference>
<gene>
    <name evidence="3" type="ORF">ESP62_016190</name>
</gene>
<dbReference type="AlphaFoldDB" id="A0A641AJ44"/>
<comment type="caution">
    <text evidence="3">The sequence shown here is derived from an EMBL/GenBank/DDBJ whole genome shotgun (WGS) entry which is preliminary data.</text>
</comment>
<dbReference type="InterPro" id="IPR001296">
    <property type="entry name" value="Glyco_trans_1"/>
</dbReference>
<name>A0A641AJ44_9ACTN</name>
<accession>A0A641AJ44</accession>
<dbReference type="Gene3D" id="3.40.50.2000">
    <property type="entry name" value="Glycogen Phosphorylase B"/>
    <property type="match status" value="2"/>
</dbReference>
<keyword evidence="1" id="KW-0808">Transferase</keyword>
<keyword evidence="4" id="KW-1185">Reference proteome</keyword>
<dbReference type="RefSeq" id="WP_129185429.1">
    <property type="nucleotide sequence ID" value="NZ_JAGIOG010000001.1"/>
</dbReference>
<evidence type="ECO:0000256" key="1">
    <source>
        <dbReference type="ARBA" id="ARBA00022679"/>
    </source>
</evidence>
<evidence type="ECO:0000313" key="4">
    <source>
        <dbReference type="Proteomes" id="UP001515100"/>
    </source>
</evidence>
<dbReference type="Pfam" id="PF00534">
    <property type="entry name" value="Glycos_transf_1"/>
    <property type="match status" value="1"/>
</dbReference>
<dbReference type="OrthoDB" id="509705at2"/>
<dbReference type="PANTHER" id="PTHR12526">
    <property type="entry name" value="GLYCOSYLTRANSFERASE"/>
    <property type="match status" value="1"/>
</dbReference>
<evidence type="ECO:0000259" key="2">
    <source>
        <dbReference type="Pfam" id="PF00534"/>
    </source>
</evidence>
<dbReference type="EMBL" id="SDPP02000004">
    <property type="protein sequence ID" value="KAA1374909.1"/>
    <property type="molecule type" value="Genomic_DNA"/>
</dbReference>
<dbReference type="GO" id="GO:0016757">
    <property type="term" value="F:glycosyltransferase activity"/>
    <property type="evidence" value="ECO:0007669"/>
    <property type="project" value="InterPro"/>
</dbReference>
<sequence length="246" mass="26409">MRHHGQRAVKRFIAVAELINVQTQRDFMVPAAKVVTVHNGVDTEHFRHRPDERAALRHELLGIDDDRLVIAQAAFLDARKRQAMLIEAMPTVLLADPRTHLALAGGGDDEPMLRELITSLGLGDNVSLLTGDNDIAALYAASDVATLVSTHEGLPGSAIEALACGLPLLIAPNGGSVEVIEHEVSGLFLHDETVAGTAAALTRLVTDAGLRERLAVAGLERVRERFDIRVTARRTADVHESVLAAG</sequence>